<geneLocation type="plasmid" evidence="2 3">
    <name>unnamed1</name>
</geneLocation>
<accession>A0ABY8IMT7</accession>
<keyword evidence="2" id="KW-0614">Plasmid</keyword>
<dbReference type="Pfam" id="PF00534">
    <property type="entry name" value="Glycos_transf_1"/>
    <property type="match status" value="1"/>
</dbReference>
<proteinExistence type="predicted"/>
<gene>
    <name evidence="2" type="ORF">PR018_22435</name>
</gene>
<protein>
    <submittedName>
        <fullName evidence="2">Glycosyltransferase</fullName>
        <ecNumber evidence="2">2.4.-.-</ecNumber>
    </submittedName>
</protein>
<evidence type="ECO:0000313" key="2">
    <source>
        <dbReference type="EMBL" id="WFS25047.1"/>
    </source>
</evidence>
<keyword evidence="3" id="KW-1185">Reference proteome</keyword>
<dbReference type="EMBL" id="CP117268">
    <property type="protein sequence ID" value="WFS25047.1"/>
    <property type="molecule type" value="Genomic_DNA"/>
</dbReference>
<name>A0ABY8IMT7_9HYPH</name>
<feature type="domain" description="Glycosyl transferase family 1" evidence="1">
    <location>
        <begin position="188"/>
        <end position="339"/>
    </location>
</feature>
<sequence>MSSIVVNKKIKILYIQQNTKSFAGVEHVVDTVCSEISRKFGASIELDVLYTSEHKNRPKSRPAYNEITRISRNTLHMMKICRRTVSCKDYQLVVVPQIEPAVLVMIACLGIPQRIAVYLHGNPHRECSHWKAKVLFFLMKFYFLRHVSDVFGTSPRQLESFRKMFGSEVRQTWLPNPVRRFDDQSNCAIDQDFVTFVNVGRFTHQKGQDILISAFSELARIRKNVRLRIVGYGEDEAALRQQVSQLNMQSVITFDNLPDNPAPALSASDVFVSTSRWEGWSLAICEALRFGMPVVSTDCQFGPSDILTDEKLGRLVQADKIEQLVAAMAYYVDNLRYEKTYSDYRKAYVSRFDVDRIVDVHAAAILTAAGRAPVKMGDVPAF</sequence>
<dbReference type="Gene3D" id="3.40.50.2000">
    <property type="entry name" value="Glycogen Phosphorylase B"/>
    <property type="match status" value="2"/>
</dbReference>
<dbReference type="PANTHER" id="PTHR12526">
    <property type="entry name" value="GLYCOSYLTRANSFERASE"/>
    <property type="match status" value="1"/>
</dbReference>
<dbReference type="Proteomes" id="UP000318939">
    <property type="component" value="Plasmid unnamed1"/>
</dbReference>
<organism evidence="2 3">
    <name type="scientific">Rhizobium rhododendri</name>
    <dbReference type="NCBI Taxonomy" id="2506430"/>
    <lineage>
        <taxon>Bacteria</taxon>
        <taxon>Pseudomonadati</taxon>
        <taxon>Pseudomonadota</taxon>
        <taxon>Alphaproteobacteria</taxon>
        <taxon>Hyphomicrobiales</taxon>
        <taxon>Rhizobiaceae</taxon>
        <taxon>Rhizobium/Agrobacterium group</taxon>
        <taxon>Rhizobium</taxon>
    </lineage>
</organism>
<dbReference type="RefSeq" id="WP_142831099.1">
    <property type="nucleotide sequence ID" value="NZ_CP117268.1"/>
</dbReference>
<evidence type="ECO:0000313" key="3">
    <source>
        <dbReference type="Proteomes" id="UP000318939"/>
    </source>
</evidence>
<dbReference type="GO" id="GO:0016757">
    <property type="term" value="F:glycosyltransferase activity"/>
    <property type="evidence" value="ECO:0007669"/>
    <property type="project" value="UniProtKB-KW"/>
</dbReference>
<evidence type="ECO:0000259" key="1">
    <source>
        <dbReference type="Pfam" id="PF00534"/>
    </source>
</evidence>
<keyword evidence="2" id="KW-0328">Glycosyltransferase</keyword>
<dbReference type="PANTHER" id="PTHR12526:SF630">
    <property type="entry name" value="GLYCOSYLTRANSFERASE"/>
    <property type="match status" value="1"/>
</dbReference>
<dbReference type="InterPro" id="IPR001296">
    <property type="entry name" value="Glyco_trans_1"/>
</dbReference>
<reference evidence="2 3" key="2">
    <citation type="journal article" date="2023" name="MicrobiologyOpen">
        <title>Genomics of the tumorigenes clade of the family Rhizobiaceae and description of Rhizobium rhododendri sp. nov.</title>
        <authorList>
            <person name="Kuzmanovic N."/>
            <person name="diCenzo G.C."/>
            <person name="Bunk B."/>
            <person name="Sproeer C."/>
            <person name="Fruehling A."/>
            <person name="Neumann-Schaal M."/>
            <person name="Overmann J."/>
            <person name="Smalla K."/>
        </authorList>
    </citation>
    <scope>NUCLEOTIDE SEQUENCE [LARGE SCALE GENOMIC DNA]</scope>
    <source>
        <strain evidence="3">rho-6.2</strain>
        <plasmid evidence="2 3">unnamed1</plasmid>
    </source>
</reference>
<reference evidence="2 3" key="1">
    <citation type="journal article" date="2019" name="Phytopathology">
        <title>A Novel Group of Rhizobium tumorigenes-Like Agrobacteria Associated with Crown Gall Disease of Rhododendron and Blueberry.</title>
        <authorList>
            <person name="Kuzmanovic N."/>
            <person name="Behrens P."/>
            <person name="Idczak E."/>
            <person name="Wagner S."/>
            <person name="Gotz M."/>
            <person name="Sproer C."/>
            <person name="Bunk B."/>
            <person name="Overmann J."/>
            <person name="Smalla K."/>
        </authorList>
    </citation>
    <scope>NUCLEOTIDE SEQUENCE [LARGE SCALE GENOMIC DNA]</scope>
    <source>
        <strain evidence="3">rho-6.2</strain>
    </source>
</reference>
<keyword evidence="2" id="KW-0808">Transferase</keyword>
<dbReference type="SUPFAM" id="SSF53756">
    <property type="entry name" value="UDP-Glycosyltransferase/glycogen phosphorylase"/>
    <property type="match status" value="1"/>
</dbReference>
<dbReference type="EC" id="2.4.-.-" evidence="2"/>